<reference evidence="2 3" key="1">
    <citation type="submission" date="2020-05" db="EMBL/GenBank/DDBJ databases">
        <title>Complete genome sequencing of Campylobacter and Arcobacter type strains.</title>
        <authorList>
            <person name="Miller W.G."/>
            <person name="Yee E."/>
        </authorList>
    </citation>
    <scope>NUCLEOTIDE SEQUENCE [LARGE SCALE GENOMIC DNA]</scope>
    <source>
        <strain evidence="2 3">LMG 6451</strain>
    </source>
</reference>
<organism evidence="2 3">
    <name type="scientific">Campylobacter ureolyticus</name>
    <dbReference type="NCBI Taxonomy" id="827"/>
    <lineage>
        <taxon>Bacteria</taxon>
        <taxon>Pseudomonadati</taxon>
        <taxon>Campylobacterota</taxon>
        <taxon>Epsilonproteobacteria</taxon>
        <taxon>Campylobacterales</taxon>
        <taxon>Campylobacteraceae</taxon>
        <taxon>Campylobacter</taxon>
    </lineage>
</organism>
<accession>A0AAE7JPM1</accession>
<dbReference type="RefSeq" id="WP_018713748.1">
    <property type="nucleotide sequence ID" value="NZ_CP053832.1"/>
</dbReference>
<gene>
    <name evidence="2" type="ORF">CURT_1074</name>
</gene>
<dbReference type="Proteomes" id="UP000509722">
    <property type="component" value="Chromosome"/>
</dbReference>
<dbReference type="GeneID" id="77175978"/>
<dbReference type="EMBL" id="CP053832">
    <property type="protein sequence ID" value="QKF84552.1"/>
    <property type="molecule type" value="Genomic_DNA"/>
</dbReference>
<evidence type="ECO:0000313" key="2">
    <source>
        <dbReference type="EMBL" id="QKF84552.1"/>
    </source>
</evidence>
<evidence type="ECO:0000313" key="3">
    <source>
        <dbReference type="Proteomes" id="UP000509722"/>
    </source>
</evidence>
<protein>
    <submittedName>
        <fullName evidence="2">Uncharacterized protein</fullName>
    </submittedName>
</protein>
<evidence type="ECO:0000256" key="1">
    <source>
        <dbReference type="SAM" id="Coils"/>
    </source>
</evidence>
<feature type="coiled-coil region" evidence="1">
    <location>
        <begin position="1395"/>
        <end position="1433"/>
    </location>
</feature>
<proteinExistence type="predicted"/>
<keyword evidence="1" id="KW-0175">Coiled coil</keyword>
<name>A0AAE7JPM1_9BACT</name>
<sequence>MGIGVVKSKIEVDARQGVAGINAFKGGLLSLSKVSEQTRKSIDLLAHSTQALSGAIKTANWIKDHSKQLIEANVNYERLQVQLTGLIATNTKNIDSMGKMLDASTKWALSTKEADRVLAKLNETNLKTKFSLNEVAAAFSMFYATASNQGSRDDALKAFDSIALAAQAVGKNMRDLVPMFDSLATGTVIASSEMGSFMKMVGLTNEELKKANQNGEVFTLISEKLAKYKDLSNEAAKGYDIAMGNLKNSINELNKELGKPIFEAYIKGLNSFSKLLDKNKDLIVVYYKELASVAKAGLVAYTSFKTMTIGAYALNKAIVLINNIALPDYTIKNGVATVATSRLTSAVASLKMAFKTFLPVAVITSLFEYYSTMKEIKNATKDSRIEISNWQLYTTEAVQKVKTALELSVNGWKLYFVSLGEFFAGVCNLVASKADNLLSYFTNKFNSFMAEMTRFSNFISGLVGLKPVESFKINRDGFKGSFDNEVEFYRKKREEITRQNDELLKSIATNQTKALIDAHNKEVDNRKKTNKEVANLVDENSKFIAEKSLKTFKDFSSQRLKYLIEYYEKSGKYQEAWALKERELLKEFKRINLDKKTADAIVKFRKKEYLDSFVKESKMSFNEIKDSWSETILSMAKAVEDNFFNFFTGKIRSFKDMFKKLKNDLVSAFISPYAKEVSSGLGSFFASIFGQNTNKASVSKMATSLGLTLANGVYAGEVNGVSVKMDSAGNIMQGSSAFDGAKNILSLASNLNTVNKLFSGNTGIIETFKNLGSSLQGGVTKIFDINTYKNLFSNFQGNLFGSISGVFGDIAGYSYKLFGNAALSGAIANFGTNFSSALTLGGHIGSGFSAGLGTVAGASLLGYGGGKLIGGLGDKLFGAETYAGKYGSIAGLAGGAVGGLGASLGAFGSFAGPIGAGVGAVLGAIIGGFRGKTKIKDSGIQAFNDFLITQNGLEGNEIKNFVDKQKKSWFKKKRWTTYSNITKKQRDEINALFSSVYDIVAQNGGNLDFLKVKAGKWSKGEGFTDVGVKTAVVRAMMQDLNVDSFASKWKDLKSVIQGVGEAGAYRNEIKNLSFNNPVMQAKNQMDSLNKALTFGLKSKTNLDKFKGAIDEIGELSAKEFLKIYNESLKKDFTPDNLEVWKKLTKTFKDATNAAKAYTKTIIEYSKNIYSLMGAYFGSVGKKSDFTPKILDEQLSAIKTALKYDLKPDETKALKDFSFESINEFFSKLDDKGLRAFLENGDYELRSTLLGLATEYNEFLKQTTLNAIKALDELQKSFFISVKRSFELNLSILEKQLNIIKNLENQSNKLNSDVFKQSNSQKYFYNLDLESAKAEYKKGNFDSDIFNTLINSSNNYAKRLLDSSTSFEKYSYEMLKMAGELESVGGGDKESVELKISQIKELLNLGNQNIESAKKELLRVNETASNQLSALKNLLGKDSALFKGLRAIYNATISLKPKEAKQKLDELSLTPFANGGIVTAPTNALIGEAGYPEAVIPLKDGKGLKIDTSGAFERLYNKFDAVEKLVIALLMNSNNSLRILRSADSGEGLLIKDNK</sequence>